<protein>
    <submittedName>
        <fullName evidence="2">Uncharacterized protein</fullName>
    </submittedName>
</protein>
<dbReference type="Proteomes" id="UP001327560">
    <property type="component" value="Chromosome 4"/>
</dbReference>
<dbReference type="AlphaFoldDB" id="A0AAQ3KCA5"/>
<feature type="compositionally biased region" description="Polar residues" evidence="1">
    <location>
        <begin position="95"/>
        <end position="105"/>
    </location>
</feature>
<name>A0AAQ3KCA5_9LILI</name>
<evidence type="ECO:0000256" key="1">
    <source>
        <dbReference type="SAM" id="MobiDB-lite"/>
    </source>
</evidence>
<keyword evidence="3" id="KW-1185">Reference proteome</keyword>
<sequence length="113" mass="12700">MSKDKQFVRIKIHLLKCLLVPLNCLHGCTCWLLTRYMHPKDALSQLYMYGIKRPIQAIVRGHFTDHVEENKISRDRQSVTQGDQIGGRVFLSAQREGSASSSTIPAQDCGSIG</sequence>
<dbReference type="EMBL" id="CP136893">
    <property type="protein sequence ID" value="WOL05344.1"/>
    <property type="molecule type" value="Genomic_DNA"/>
</dbReference>
<gene>
    <name evidence="2" type="ORF">Cni_G14072</name>
</gene>
<evidence type="ECO:0000313" key="3">
    <source>
        <dbReference type="Proteomes" id="UP001327560"/>
    </source>
</evidence>
<evidence type="ECO:0000313" key="2">
    <source>
        <dbReference type="EMBL" id="WOL05344.1"/>
    </source>
</evidence>
<accession>A0AAQ3KCA5</accession>
<proteinExistence type="predicted"/>
<reference evidence="2 3" key="1">
    <citation type="submission" date="2023-10" db="EMBL/GenBank/DDBJ databases">
        <title>Chromosome-scale genome assembly provides insights into flower coloration mechanisms of Canna indica.</title>
        <authorList>
            <person name="Li C."/>
        </authorList>
    </citation>
    <scope>NUCLEOTIDE SEQUENCE [LARGE SCALE GENOMIC DNA]</scope>
    <source>
        <tissue evidence="2">Flower</tissue>
    </source>
</reference>
<organism evidence="2 3">
    <name type="scientific">Canna indica</name>
    <name type="common">Indian-shot</name>
    <dbReference type="NCBI Taxonomy" id="4628"/>
    <lineage>
        <taxon>Eukaryota</taxon>
        <taxon>Viridiplantae</taxon>
        <taxon>Streptophyta</taxon>
        <taxon>Embryophyta</taxon>
        <taxon>Tracheophyta</taxon>
        <taxon>Spermatophyta</taxon>
        <taxon>Magnoliopsida</taxon>
        <taxon>Liliopsida</taxon>
        <taxon>Zingiberales</taxon>
        <taxon>Cannaceae</taxon>
        <taxon>Canna</taxon>
    </lineage>
</organism>
<feature type="region of interest" description="Disordered" evidence="1">
    <location>
        <begin position="93"/>
        <end position="113"/>
    </location>
</feature>